<evidence type="ECO:0000313" key="2">
    <source>
        <dbReference type="Proteomes" id="UP001431313"/>
    </source>
</evidence>
<evidence type="ECO:0000313" key="1">
    <source>
        <dbReference type="EMBL" id="MCS0639797.1"/>
    </source>
</evidence>
<accession>A0ABT2CRS7</accession>
<protein>
    <submittedName>
        <fullName evidence="1">Uncharacterized protein</fullName>
    </submittedName>
</protein>
<sequence length="41" mass="4634">MSCEEQAGTSSRFHPLERPKFAELLTYARPGGTVHISEMLR</sequence>
<gene>
    <name evidence="1" type="ORF">NX801_30000</name>
</gene>
<comment type="caution">
    <text evidence="1">The sequence shown here is derived from an EMBL/GenBank/DDBJ whole genome shotgun (WGS) entry which is preliminary data.</text>
</comment>
<name>A0ABT2CRS7_9ACTN</name>
<dbReference type="Proteomes" id="UP001431313">
    <property type="component" value="Unassembled WGS sequence"/>
</dbReference>
<dbReference type="EMBL" id="JANUGQ010000045">
    <property type="protein sequence ID" value="MCS0639797.1"/>
    <property type="molecule type" value="Genomic_DNA"/>
</dbReference>
<reference evidence="1" key="1">
    <citation type="submission" date="2022-08" db="EMBL/GenBank/DDBJ databases">
        <authorList>
            <person name="Somphong A."/>
            <person name="Phongsopitanun W."/>
        </authorList>
    </citation>
    <scope>NUCLEOTIDE SEQUENCE</scope>
    <source>
        <strain evidence="1">LP05-1</strain>
    </source>
</reference>
<organism evidence="1 2">
    <name type="scientific">Streptomyces pyxinae</name>
    <dbReference type="NCBI Taxonomy" id="2970734"/>
    <lineage>
        <taxon>Bacteria</taxon>
        <taxon>Bacillati</taxon>
        <taxon>Actinomycetota</taxon>
        <taxon>Actinomycetes</taxon>
        <taxon>Kitasatosporales</taxon>
        <taxon>Streptomycetaceae</taxon>
        <taxon>Streptomyces</taxon>
    </lineage>
</organism>
<keyword evidence="2" id="KW-1185">Reference proteome</keyword>
<proteinExistence type="predicted"/>
<dbReference type="RefSeq" id="WP_258791121.1">
    <property type="nucleotide sequence ID" value="NZ_JANUGQ010000045.1"/>
</dbReference>